<feature type="transmembrane region" description="Helical" evidence="1">
    <location>
        <begin position="92"/>
        <end position="114"/>
    </location>
</feature>
<comment type="caution">
    <text evidence="2">The sequence shown here is derived from an EMBL/GenBank/DDBJ whole genome shotgun (WGS) entry which is preliminary data.</text>
</comment>
<keyword evidence="1" id="KW-0472">Membrane</keyword>
<dbReference type="SUPFAM" id="SSF103481">
    <property type="entry name" value="Multidrug resistance efflux transporter EmrE"/>
    <property type="match status" value="2"/>
</dbReference>
<proteinExistence type="predicted"/>
<evidence type="ECO:0000313" key="3">
    <source>
        <dbReference type="Proteomes" id="UP001524473"/>
    </source>
</evidence>
<keyword evidence="1" id="KW-0812">Transmembrane</keyword>
<accession>A0ABT1S0S3</accession>
<keyword evidence="1" id="KW-1133">Transmembrane helix</keyword>
<feature type="transmembrane region" description="Helical" evidence="1">
    <location>
        <begin position="184"/>
        <end position="205"/>
    </location>
</feature>
<evidence type="ECO:0000256" key="1">
    <source>
        <dbReference type="SAM" id="Phobius"/>
    </source>
</evidence>
<dbReference type="EMBL" id="JANFZH010000025">
    <property type="protein sequence ID" value="MCQ4840526.1"/>
    <property type="molecule type" value="Genomic_DNA"/>
</dbReference>
<dbReference type="RefSeq" id="WP_256191995.1">
    <property type="nucleotide sequence ID" value="NZ_CATZHN010000008.1"/>
</dbReference>
<protein>
    <submittedName>
        <fullName evidence="2">EamA family transporter</fullName>
    </submittedName>
</protein>
<dbReference type="InterPro" id="IPR037185">
    <property type="entry name" value="EmrE-like"/>
</dbReference>
<keyword evidence="3" id="KW-1185">Reference proteome</keyword>
<feature type="transmembrane region" description="Helical" evidence="1">
    <location>
        <begin position="120"/>
        <end position="137"/>
    </location>
</feature>
<evidence type="ECO:0000313" key="2">
    <source>
        <dbReference type="EMBL" id="MCQ4840526.1"/>
    </source>
</evidence>
<feature type="transmembrane region" description="Helical" evidence="1">
    <location>
        <begin position="61"/>
        <end position="85"/>
    </location>
</feature>
<dbReference type="Proteomes" id="UP001524473">
    <property type="component" value="Unassembled WGS sequence"/>
</dbReference>
<reference evidence="2 3" key="1">
    <citation type="submission" date="2022-06" db="EMBL/GenBank/DDBJ databases">
        <title>Isolation of gut microbiota from human fecal samples.</title>
        <authorList>
            <person name="Pamer E.G."/>
            <person name="Barat B."/>
            <person name="Waligurski E."/>
            <person name="Medina S."/>
            <person name="Paddock L."/>
            <person name="Mostad J."/>
        </authorList>
    </citation>
    <scope>NUCLEOTIDE SEQUENCE [LARGE SCALE GENOMIC DNA]</scope>
    <source>
        <strain evidence="2 3">DFI.9.73</strain>
    </source>
</reference>
<feature type="transmembrane region" description="Helical" evidence="1">
    <location>
        <begin position="34"/>
        <end position="55"/>
    </location>
</feature>
<dbReference type="Gene3D" id="1.10.3730.20">
    <property type="match status" value="1"/>
</dbReference>
<feature type="transmembrane region" description="Helical" evidence="1">
    <location>
        <begin position="272"/>
        <end position="290"/>
    </location>
</feature>
<feature type="transmembrane region" description="Helical" evidence="1">
    <location>
        <begin position="242"/>
        <end position="265"/>
    </location>
</feature>
<sequence>MSGSVLLAIALGVKLFQTYFTKRTSIALKTEREIVAFTAWRYLLCVLLALLLLLFEGGPSLSPAALGIAALGGVSLALCGVFEYVALRHGAVVLVQLAGMSGMLIPCVAGNWLFHEPFTHRHLLGVLLLGVAAVLLAGYHRSQAKKSSFLVWGCLLVVLVTNGLVMLSQKLFSVWLPEEPVSLYSFWTFAIASAVLWCILPLIPPGGTKTRLLPGKSTLPALVILAAAVFLISQLVTSASAVLPSVVIFPAFNGLGLVLATLLSAICFQERLTLRSVLGMLLGIGALLLMQ</sequence>
<name>A0ABT1S0S3_9FIRM</name>
<organism evidence="2 3">
    <name type="scientific">Neglectibacter timonensis</name>
    <dbReference type="NCBI Taxonomy" id="1776382"/>
    <lineage>
        <taxon>Bacteria</taxon>
        <taxon>Bacillati</taxon>
        <taxon>Bacillota</taxon>
        <taxon>Clostridia</taxon>
        <taxon>Eubacteriales</taxon>
        <taxon>Oscillospiraceae</taxon>
        <taxon>Neglectibacter</taxon>
    </lineage>
</organism>
<feature type="transmembrane region" description="Helical" evidence="1">
    <location>
        <begin position="6"/>
        <end position="22"/>
    </location>
</feature>
<gene>
    <name evidence="2" type="ORF">NE695_11455</name>
</gene>
<feature type="transmembrane region" description="Helical" evidence="1">
    <location>
        <begin position="149"/>
        <end position="172"/>
    </location>
</feature>
<feature type="transmembrane region" description="Helical" evidence="1">
    <location>
        <begin position="217"/>
        <end position="236"/>
    </location>
</feature>